<evidence type="ECO:0000256" key="10">
    <source>
        <dbReference type="RuleBase" id="RU361207"/>
    </source>
</evidence>
<dbReference type="EC" id="2.4.1.25" evidence="3 10"/>
<dbReference type="Gene3D" id="3.20.20.80">
    <property type="entry name" value="Glycosidases"/>
    <property type="match status" value="1"/>
</dbReference>
<reference evidence="11 12" key="1">
    <citation type="journal article" date="2015" name="MBio">
        <title>Genome-Resolved Metagenomic Analysis Reveals Roles for Candidate Phyla and Other Microbial Community Members in Biogeochemical Transformations in Oil Reservoirs.</title>
        <authorList>
            <person name="Hu P."/>
            <person name="Tom L."/>
            <person name="Singh A."/>
            <person name="Thomas B.C."/>
            <person name="Baker B.J."/>
            <person name="Piceno Y.M."/>
            <person name="Andersen G.L."/>
            <person name="Banfield J.F."/>
        </authorList>
    </citation>
    <scope>NUCLEOTIDE SEQUENCE [LARGE SCALE GENOMIC DNA]</scope>
    <source>
        <strain evidence="11">46_16</strain>
    </source>
</reference>
<dbReference type="GO" id="GO:0005975">
    <property type="term" value="P:carbohydrate metabolic process"/>
    <property type="evidence" value="ECO:0007669"/>
    <property type="project" value="InterPro"/>
</dbReference>
<evidence type="ECO:0000256" key="5">
    <source>
        <dbReference type="ARBA" id="ARBA00022676"/>
    </source>
</evidence>
<accession>A0A117LH92</accession>
<comment type="catalytic activity">
    <reaction evidence="1 10">
        <text>Transfers a segment of a (1-&gt;4)-alpha-D-glucan to a new position in an acceptor, which may be glucose or a (1-&gt;4)-alpha-D-glucan.</text>
        <dbReference type="EC" id="2.4.1.25"/>
    </reaction>
</comment>
<evidence type="ECO:0000256" key="6">
    <source>
        <dbReference type="ARBA" id="ARBA00022679"/>
    </source>
</evidence>
<proteinExistence type="inferred from homology"/>
<name>A0A117LH92_9CHLR</name>
<dbReference type="NCBIfam" id="NF011080">
    <property type="entry name" value="PRK14508.1-3"/>
    <property type="match status" value="1"/>
</dbReference>
<gene>
    <name evidence="11" type="ORF">XD73_0056</name>
</gene>
<dbReference type="NCBIfam" id="NF011079">
    <property type="entry name" value="PRK14508.1-2"/>
    <property type="match status" value="1"/>
</dbReference>
<keyword evidence="6 10" id="KW-0808">Transferase</keyword>
<dbReference type="SUPFAM" id="SSF51445">
    <property type="entry name" value="(Trans)glycosidases"/>
    <property type="match status" value="1"/>
</dbReference>
<evidence type="ECO:0000256" key="9">
    <source>
        <dbReference type="ARBA" id="ARBA00031501"/>
    </source>
</evidence>
<dbReference type="PANTHER" id="PTHR32438">
    <property type="entry name" value="4-ALPHA-GLUCANOTRANSFERASE DPE1, CHLOROPLASTIC/AMYLOPLASTIC"/>
    <property type="match status" value="1"/>
</dbReference>
<evidence type="ECO:0000256" key="3">
    <source>
        <dbReference type="ARBA" id="ARBA00012560"/>
    </source>
</evidence>
<dbReference type="EMBL" id="LGFU01000001">
    <property type="protein sequence ID" value="KUK47110.1"/>
    <property type="molecule type" value="Genomic_DNA"/>
</dbReference>
<evidence type="ECO:0000256" key="2">
    <source>
        <dbReference type="ARBA" id="ARBA00005684"/>
    </source>
</evidence>
<dbReference type="AlphaFoldDB" id="A0A117LH92"/>
<dbReference type="Proteomes" id="UP000064249">
    <property type="component" value="Unassembled WGS sequence"/>
</dbReference>
<dbReference type="Pfam" id="PF02446">
    <property type="entry name" value="Glyco_hydro_77"/>
    <property type="match status" value="1"/>
</dbReference>
<dbReference type="InterPro" id="IPR003385">
    <property type="entry name" value="Glyco_hydro_77"/>
</dbReference>
<dbReference type="PATRIC" id="fig|167964.4.peg.348"/>
<organism evidence="11 12">
    <name type="scientific">Anaerolinea thermophila</name>
    <dbReference type="NCBI Taxonomy" id="167964"/>
    <lineage>
        <taxon>Bacteria</taxon>
        <taxon>Bacillati</taxon>
        <taxon>Chloroflexota</taxon>
        <taxon>Anaerolineae</taxon>
        <taxon>Anaerolineales</taxon>
        <taxon>Anaerolineaceae</taxon>
        <taxon>Anaerolinea</taxon>
    </lineage>
</organism>
<comment type="similarity">
    <text evidence="2 10">Belongs to the disproportionating enzyme family.</text>
</comment>
<protein>
    <recommendedName>
        <fullName evidence="4 10">4-alpha-glucanotransferase</fullName>
        <ecNumber evidence="3 10">2.4.1.25</ecNumber>
    </recommendedName>
    <alternativeName>
        <fullName evidence="8 10">Amylomaltase</fullName>
    </alternativeName>
    <alternativeName>
        <fullName evidence="9 10">Disproportionating enzyme</fullName>
    </alternativeName>
</protein>
<comment type="caution">
    <text evidence="11">The sequence shown here is derived from an EMBL/GenBank/DDBJ whole genome shotgun (WGS) entry which is preliminary data.</text>
</comment>
<sequence length="496" mass="57111">MEFKRSSGILLHVSSLPGSDGIGDFGDSAYAFVEFLAATNTKFWQVLPLNPTGYGNSPYQGLSASAGNPLFISLDDLVELKLLSPSDLSKRPHFPRTKVNFGMVIPWKMEKLHKAFLNFEQSQSPDLSKQFKAFCSAQTNWLDDFALFMTIKDQHDLRAWDTWSDGLRFRDPVALRKFEKENRTAVEEQKFFQFIFFQQWKKLKKFANDKGIQIIGDIPIFVGYDCADTWTHPDLFYFDKEYKPTVVAGVPPDFFSRTGQLWGNPLYDWKKHKSSNYAWWIERIQNTLDMVDIIRLDHFRGFAGYYEIPAGSKTAEIGKWVKGPGNSLFNALYKHFGDLPFIAEDLGVMTPDVVELRERYQLPGMKIVQFGFNPNPEVDFQPHHLTRNSVAYTGTHDNETVKGWFNSLPADAKAYFKAYVGNTKESPSKAMVRLLWQSVSVFAIAPMQDLLDLGNEARMNFPGTLGNNWEWKLDKKWDSARLRKWLAEFNHLYSRD</sequence>
<keyword evidence="5 10" id="KW-0328">Glycosyltransferase</keyword>
<evidence type="ECO:0000256" key="7">
    <source>
        <dbReference type="ARBA" id="ARBA00023277"/>
    </source>
</evidence>
<evidence type="ECO:0000256" key="1">
    <source>
        <dbReference type="ARBA" id="ARBA00000439"/>
    </source>
</evidence>
<dbReference type="GO" id="GO:0004134">
    <property type="term" value="F:4-alpha-glucanotransferase activity"/>
    <property type="evidence" value="ECO:0007669"/>
    <property type="project" value="UniProtKB-EC"/>
</dbReference>
<keyword evidence="7 10" id="KW-0119">Carbohydrate metabolism</keyword>
<dbReference type="NCBIfam" id="TIGR00217">
    <property type="entry name" value="malQ"/>
    <property type="match status" value="1"/>
</dbReference>
<evidence type="ECO:0000256" key="8">
    <source>
        <dbReference type="ARBA" id="ARBA00031423"/>
    </source>
</evidence>
<dbReference type="InterPro" id="IPR017853">
    <property type="entry name" value="GH"/>
</dbReference>
<evidence type="ECO:0000256" key="4">
    <source>
        <dbReference type="ARBA" id="ARBA00020295"/>
    </source>
</evidence>
<evidence type="ECO:0000313" key="11">
    <source>
        <dbReference type="EMBL" id="KUK47110.1"/>
    </source>
</evidence>
<dbReference type="PANTHER" id="PTHR32438:SF5">
    <property type="entry name" value="4-ALPHA-GLUCANOTRANSFERASE DPE1, CHLOROPLASTIC_AMYLOPLASTIC"/>
    <property type="match status" value="1"/>
</dbReference>
<evidence type="ECO:0000313" key="12">
    <source>
        <dbReference type="Proteomes" id="UP000064249"/>
    </source>
</evidence>